<dbReference type="Pfam" id="PF05036">
    <property type="entry name" value="SPOR"/>
    <property type="match status" value="1"/>
</dbReference>
<organism evidence="3 4">
    <name type="scientific">Dyella telluris</name>
    <dbReference type="NCBI Taxonomy" id="2763498"/>
    <lineage>
        <taxon>Bacteria</taxon>
        <taxon>Pseudomonadati</taxon>
        <taxon>Pseudomonadota</taxon>
        <taxon>Gammaproteobacteria</taxon>
        <taxon>Lysobacterales</taxon>
        <taxon>Rhodanobacteraceae</taxon>
        <taxon>Dyella</taxon>
    </lineage>
</organism>
<dbReference type="Proteomes" id="UP000515873">
    <property type="component" value="Chromosome"/>
</dbReference>
<dbReference type="EMBL" id="CP060412">
    <property type="protein sequence ID" value="QNK02799.1"/>
    <property type="molecule type" value="Genomic_DNA"/>
</dbReference>
<dbReference type="GO" id="GO:0042834">
    <property type="term" value="F:peptidoglycan binding"/>
    <property type="evidence" value="ECO:0007669"/>
    <property type="project" value="InterPro"/>
</dbReference>
<reference evidence="3 4" key="1">
    <citation type="submission" date="2020-08" db="EMBL/GenBank/DDBJ databases">
        <title>Dyella sp. G9 isolated from forest soil.</title>
        <authorList>
            <person name="Fu J."/>
            <person name="Qiu L."/>
        </authorList>
    </citation>
    <scope>NUCLEOTIDE SEQUENCE [LARGE SCALE GENOMIC DNA]</scope>
    <source>
        <strain evidence="3 4">G9</strain>
    </source>
</reference>
<name>A0A7G8Q7P1_9GAMM</name>
<feature type="compositionally biased region" description="Pro residues" evidence="1">
    <location>
        <begin position="87"/>
        <end position="99"/>
    </location>
</feature>
<keyword evidence="4" id="KW-1185">Reference proteome</keyword>
<dbReference type="KEGG" id="dtl:H8F01_06660"/>
<feature type="region of interest" description="Disordered" evidence="1">
    <location>
        <begin position="79"/>
        <end position="104"/>
    </location>
</feature>
<protein>
    <submittedName>
        <fullName evidence="3">SPOR domain-containing protein</fullName>
    </submittedName>
</protein>
<feature type="domain" description="SPOR" evidence="2">
    <location>
        <begin position="139"/>
        <end position="216"/>
    </location>
</feature>
<accession>A0A7G8Q7P1</accession>
<dbReference type="InterPro" id="IPR007730">
    <property type="entry name" value="SPOR-like_dom"/>
</dbReference>
<dbReference type="PROSITE" id="PS51724">
    <property type="entry name" value="SPOR"/>
    <property type="match status" value="1"/>
</dbReference>
<sequence length="251" mass="26392">MFLRLLLVLLIALNIAVGAWLLLGQDDVHGRSATDAGVPELHLLSERPPAPSSVAAPASTVSTAATASTAAPSASAASAAPVAQAPAPTPAPAPPPQPSRPNTYTCMALGPFATQADMRTARVALTNQAARMRSRQEQTTQTSGWWVYLPGGGSRDKALELGRRLAAANVGDYFVVSSGDQPNTVSLGLFKDPANARRRREQVIAAGFPAQMTERTETVPEYWLDVVIADNGHADWRSRVKGVGSHSTGCF</sequence>
<evidence type="ECO:0000256" key="1">
    <source>
        <dbReference type="SAM" id="MobiDB-lite"/>
    </source>
</evidence>
<evidence type="ECO:0000313" key="4">
    <source>
        <dbReference type="Proteomes" id="UP000515873"/>
    </source>
</evidence>
<gene>
    <name evidence="3" type="ORF">H8F01_06660</name>
</gene>
<dbReference type="RefSeq" id="WP_187058229.1">
    <property type="nucleotide sequence ID" value="NZ_CP060412.1"/>
</dbReference>
<evidence type="ECO:0000313" key="3">
    <source>
        <dbReference type="EMBL" id="QNK02799.1"/>
    </source>
</evidence>
<dbReference type="AlphaFoldDB" id="A0A7G8Q7P1"/>
<proteinExistence type="predicted"/>
<evidence type="ECO:0000259" key="2">
    <source>
        <dbReference type="PROSITE" id="PS51724"/>
    </source>
</evidence>